<evidence type="ECO:0000313" key="5">
    <source>
        <dbReference type="EMBL" id="CRY94007.1"/>
    </source>
</evidence>
<evidence type="ECO:0000256" key="1">
    <source>
        <dbReference type="SAM" id="Coils"/>
    </source>
</evidence>
<dbReference type="SUPFAM" id="SSF52540">
    <property type="entry name" value="P-loop containing nucleoside triphosphate hydrolases"/>
    <property type="match status" value="1"/>
</dbReference>
<dbReference type="InterPro" id="IPR006171">
    <property type="entry name" value="TOPRIM_dom"/>
</dbReference>
<dbReference type="SUPFAM" id="SSF56731">
    <property type="entry name" value="DNA primase core"/>
    <property type="match status" value="1"/>
</dbReference>
<evidence type="ECO:0000259" key="3">
    <source>
        <dbReference type="PROSITE" id="PS50880"/>
    </source>
</evidence>
<dbReference type="EMBL" id="LN852819">
    <property type="protein sequence ID" value="CRY94007.1"/>
    <property type="molecule type" value="Genomic_DNA"/>
</dbReference>
<keyword evidence="1" id="KW-0175">Coiled coil</keyword>
<dbReference type="CDD" id="cd01029">
    <property type="entry name" value="TOPRIM_primases"/>
    <property type="match status" value="1"/>
</dbReference>
<dbReference type="InterPro" id="IPR027417">
    <property type="entry name" value="P-loop_NTPase"/>
</dbReference>
<accession>A0A0H5QCW9</accession>
<dbReference type="InterPro" id="IPR034154">
    <property type="entry name" value="TOPRIM_DnaG/twinkle"/>
</dbReference>
<dbReference type="Pfam" id="PF03796">
    <property type="entry name" value="DnaB_C"/>
    <property type="match status" value="1"/>
</dbReference>
<evidence type="ECO:0008006" key="6">
    <source>
        <dbReference type="Google" id="ProtNLM"/>
    </source>
</evidence>
<feature type="region of interest" description="Disordered" evidence="2">
    <location>
        <begin position="655"/>
        <end position="679"/>
    </location>
</feature>
<dbReference type="GO" id="GO:0005524">
    <property type="term" value="F:ATP binding"/>
    <property type="evidence" value="ECO:0007669"/>
    <property type="project" value="InterPro"/>
</dbReference>
<dbReference type="PROSITE" id="PS51199">
    <property type="entry name" value="SF4_HELICASE"/>
    <property type="match status" value="1"/>
</dbReference>
<feature type="domain" description="Toprim" evidence="3">
    <location>
        <begin position="216"/>
        <end position="298"/>
    </location>
</feature>
<dbReference type="GO" id="GO:0003678">
    <property type="term" value="F:DNA helicase activity"/>
    <property type="evidence" value="ECO:0007669"/>
    <property type="project" value="InterPro"/>
</dbReference>
<dbReference type="Pfam" id="PF13155">
    <property type="entry name" value="Toprim_2"/>
    <property type="match status" value="1"/>
</dbReference>
<dbReference type="Gene3D" id="3.40.1360.10">
    <property type="match status" value="1"/>
</dbReference>
<dbReference type="PANTHER" id="PTHR30153">
    <property type="entry name" value="REPLICATIVE DNA HELICASE DNAB"/>
    <property type="match status" value="1"/>
</dbReference>
<evidence type="ECO:0000259" key="4">
    <source>
        <dbReference type="PROSITE" id="PS51199"/>
    </source>
</evidence>
<reference evidence="5" key="2">
    <citation type="submission" date="2015-07" db="EMBL/GenBank/DDBJ databases">
        <title>Plasmids, circular viruses and viroids from rat gut.</title>
        <authorList>
            <person name="Jorgensen T.J."/>
            <person name="Hansen M.A."/>
            <person name="Xu Z."/>
            <person name="Tabak M.A."/>
            <person name="Sorensen S.J."/>
            <person name="Hansen L.H."/>
        </authorList>
    </citation>
    <scope>NUCLEOTIDE SEQUENCE</scope>
    <source>
        <strain evidence="5">RGRH0129</strain>
    </source>
</reference>
<dbReference type="PROSITE" id="PS50880">
    <property type="entry name" value="TOPRIM"/>
    <property type="match status" value="1"/>
</dbReference>
<feature type="coiled-coil region" evidence="1">
    <location>
        <begin position="303"/>
        <end position="345"/>
    </location>
</feature>
<dbReference type="PANTHER" id="PTHR30153:SF2">
    <property type="entry name" value="REPLICATIVE DNA HELICASE"/>
    <property type="match status" value="1"/>
</dbReference>
<dbReference type="InterPro" id="IPR007694">
    <property type="entry name" value="DNA_helicase_DnaB-like_C"/>
</dbReference>
<dbReference type="GO" id="GO:0006260">
    <property type="term" value="P:DNA replication"/>
    <property type="evidence" value="ECO:0007669"/>
    <property type="project" value="InterPro"/>
</dbReference>
<dbReference type="Gene3D" id="3.40.50.300">
    <property type="entry name" value="P-loop containing nucleotide triphosphate hydrolases"/>
    <property type="match status" value="1"/>
</dbReference>
<evidence type="ECO:0000256" key="2">
    <source>
        <dbReference type="SAM" id="MobiDB-lite"/>
    </source>
</evidence>
<dbReference type="SMART" id="SM00493">
    <property type="entry name" value="TOPRIM"/>
    <property type="match status" value="1"/>
</dbReference>
<protein>
    <recommendedName>
        <fullName evidence="6">SF4 helicase domain-containing protein</fullName>
    </recommendedName>
</protein>
<dbReference type="AlphaFoldDB" id="A0A0H5QCW9"/>
<sequence>MNREDARQYIIAHSKDHLAPDRSGKGFICPICGSGSGENGTGITTRDGVHFTCWRGCFTNADVIDIFGMEAGAKDYISKLQAAADKCGITIDGRQQKNPATNNANGRIAQSVQNEAEPDYTDFFLQANKNIEQTSYHRGLTLNTLNRFKVGYVERWTHPKAPNSPVSPRLIIPTSKHSYLARDTRTELTDDQKKYSKSKVGKVKIFNSQALWESQKPVFIVEGEIDALSIIDVGGEAVGLGSTANKKALLTMLESQKPSQPLIIAMDNDKAGSNANKELEEGLERLRIPFYRLDIAQPYKDANEALNANREAFTAAVEQAENIEAETLEAERNALRKEAAAYTLQNFIQGIEDSKRAAFIPTGFNMLDSILDGGLYAGLYIIGAISSLGKTTFCLNVADNIAQAGHDVIIFSLEMARNELIAKSVSRLTLINDLANNGSTAHAKTTRGILTGVRYASYSQTERELIEQSITSYAGYAKNIYITEGIGNVGIEEIRGKVQKHIKITGKAPVVIIDYLQIIAPADIRATDKQNTDKAVLELKRLSRDYSIPIIGISSFNRDNYTAPVNMASFKESGAIEYSSDCLIGLQYEGMDYQEGEADKAREKRIRELMKQAIEDGKAGKPQRIQVKVLKHRNGSKGDAYLDFYPMFNYFKNREEEEKSSESVVWIKSRSSYNSSKKS</sequence>
<feature type="domain" description="SF4 helicase" evidence="4">
    <location>
        <begin position="353"/>
        <end position="658"/>
    </location>
</feature>
<feature type="compositionally biased region" description="Low complexity" evidence="2">
    <location>
        <begin position="668"/>
        <end position="679"/>
    </location>
</feature>
<reference evidence="5" key="1">
    <citation type="submission" date="2015-06" db="EMBL/GenBank/DDBJ databases">
        <authorList>
            <person name="Joergensen T."/>
        </authorList>
    </citation>
    <scope>NUCLEOTIDE SEQUENCE</scope>
    <source>
        <strain evidence="5">RGRH0129</strain>
    </source>
</reference>
<proteinExistence type="predicted"/>
<organism evidence="5">
    <name type="scientific">uncultured prokaryote</name>
    <dbReference type="NCBI Taxonomy" id="198431"/>
    <lineage>
        <taxon>unclassified sequences</taxon>
        <taxon>environmental samples</taxon>
    </lineage>
</organism>
<name>A0A0H5QCW9_9ZZZZ</name>